<comment type="caution">
    <text evidence="2">The sequence shown here is derived from an EMBL/GenBank/DDBJ whole genome shotgun (WGS) entry which is preliminary data.</text>
</comment>
<organism evidence="2 3">
    <name type="scientific">Heracleum sosnowskyi</name>
    <dbReference type="NCBI Taxonomy" id="360622"/>
    <lineage>
        <taxon>Eukaryota</taxon>
        <taxon>Viridiplantae</taxon>
        <taxon>Streptophyta</taxon>
        <taxon>Embryophyta</taxon>
        <taxon>Tracheophyta</taxon>
        <taxon>Spermatophyta</taxon>
        <taxon>Magnoliopsida</taxon>
        <taxon>eudicotyledons</taxon>
        <taxon>Gunneridae</taxon>
        <taxon>Pentapetalae</taxon>
        <taxon>asterids</taxon>
        <taxon>campanulids</taxon>
        <taxon>Apiales</taxon>
        <taxon>Apiaceae</taxon>
        <taxon>Apioideae</taxon>
        <taxon>apioid superclade</taxon>
        <taxon>Tordylieae</taxon>
        <taxon>Tordyliinae</taxon>
        <taxon>Heracleum</taxon>
    </lineage>
</organism>
<reference evidence="2" key="1">
    <citation type="submission" date="2023-02" db="EMBL/GenBank/DDBJ databases">
        <title>Genome of toxic invasive species Heracleum sosnowskyi carries increased number of genes despite the absence of recent whole-genome duplications.</title>
        <authorList>
            <person name="Schelkunov M."/>
            <person name="Shtratnikova V."/>
            <person name="Makarenko M."/>
            <person name="Klepikova A."/>
            <person name="Omelchenko D."/>
            <person name="Novikova G."/>
            <person name="Obukhova E."/>
            <person name="Bogdanov V."/>
            <person name="Penin A."/>
            <person name="Logacheva M."/>
        </authorList>
    </citation>
    <scope>NUCLEOTIDE SEQUENCE</scope>
    <source>
        <strain evidence="2">Hsosn_3</strain>
        <tissue evidence="2">Leaf</tissue>
    </source>
</reference>
<dbReference type="PANTHER" id="PTHR33116:SF78">
    <property type="entry name" value="OS12G0587133 PROTEIN"/>
    <property type="match status" value="1"/>
</dbReference>
<dbReference type="Pfam" id="PF13966">
    <property type="entry name" value="zf-RVT"/>
    <property type="match status" value="1"/>
</dbReference>
<name>A0AAD8HKB3_9APIA</name>
<dbReference type="InterPro" id="IPR026960">
    <property type="entry name" value="RVT-Znf"/>
</dbReference>
<dbReference type="EMBL" id="JAUIZM010000008">
    <property type="protein sequence ID" value="KAK1367630.1"/>
    <property type="molecule type" value="Genomic_DNA"/>
</dbReference>
<evidence type="ECO:0000259" key="1">
    <source>
        <dbReference type="Pfam" id="PF13966"/>
    </source>
</evidence>
<proteinExistence type="predicted"/>
<feature type="domain" description="Reverse transcriptase zinc-binding" evidence="1">
    <location>
        <begin position="243"/>
        <end position="298"/>
    </location>
</feature>
<keyword evidence="3" id="KW-1185">Reference proteome</keyword>
<evidence type="ECO:0000313" key="2">
    <source>
        <dbReference type="EMBL" id="KAK1367630.1"/>
    </source>
</evidence>
<dbReference type="Proteomes" id="UP001237642">
    <property type="component" value="Unassembled WGS sequence"/>
</dbReference>
<gene>
    <name evidence="2" type="ORF">POM88_033722</name>
</gene>
<accession>A0AAD8HKB3</accession>
<evidence type="ECO:0000313" key="3">
    <source>
        <dbReference type="Proteomes" id="UP001237642"/>
    </source>
</evidence>
<sequence>MHGDLFYYAHYMFDVVANVYNKANPGALNHGIRDCWFVDCKGDDFAGWADYIICLADCIINHIQMLFSRFLWNGNLNTRSKAKVSWVDVTLPFEEGGLGIKDAHEWNKSLILKHLYLSLTQFQCPCGLIGSTKLSSKRLLSGSQRNRENVPGSSSKCWIFGNWQLRTSVIKLVMVLRFSFGSTPGTMASPFARLTLILLLLIVVCLRTLRYLLFSLLLADVCPLPVTIPCWSGAKVFSEITLITEISMIHFYRMKGRVHTLSKLKHFGTVREDSCYFCINNSETIEHLFLECPFTQFVFNQITHGKCLPLPTNWDQWQMELLIQPPDIFQTIRILIFQVGAYAIWRERNNRFHQDKLSAPAKMAAYCTVLISSRLVSSKWYAIESVKHNSLQVWSEAV</sequence>
<dbReference type="PANTHER" id="PTHR33116">
    <property type="entry name" value="REVERSE TRANSCRIPTASE ZINC-BINDING DOMAIN-CONTAINING PROTEIN-RELATED-RELATED"/>
    <property type="match status" value="1"/>
</dbReference>
<reference evidence="2" key="2">
    <citation type="submission" date="2023-05" db="EMBL/GenBank/DDBJ databases">
        <authorList>
            <person name="Schelkunov M.I."/>
        </authorList>
    </citation>
    <scope>NUCLEOTIDE SEQUENCE</scope>
    <source>
        <strain evidence="2">Hsosn_3</strain>
        <tissue evidence="2">Leaf</tissue>
    </source>
</reference>
<protein>
    <recommendedName>
        <fullName evidence="1">Reverse transcriptase zinc-binding domain-containing protein</fullName>
    </recommendedName>
</protein>
<dbReference type="AlphaFoldDB" id="A0AAD8HKB3"/>